<dbReference type="Gene3D" id="1.10.260.40">
    <property type="entry name" value="lambda repressor-like DNA-binding domains"/>
    <property type="match status" value="1"/>
</dbReference>
<dbReference type="InterPro" id="IPR001387">
    <property type="entry name" value="Cro/C1-type_HTH"/>
</dbReference>
<organism evidence="2 3">
    <name type="scientific">Aetokthonos hydrillicola Thurmond2011</name>
    <dbReference type="NCBI Taxonomy" id="2712845"/>
    <lineage>
        <taxon>Bacteria</taxon>
        <taxon>Bacillati</taxon>
        <taxon>Cyanobacteriota</taxon>
        <taxon>Cyanophyceae</taxon>
        <taxon>Nostocales</taxon>
        <taxon>Hapalosiphonaceae</taxon>
        <taxon>Aetokthonos</taxon>
    </lineage>
</organism>
<evidence type="ECO:0000313" key="3">
    <source>
        <dbReference type="Proteomes" id="UP000667802"/>
    </source>
</evidence>
<dbReference type="GO" id="GO:0003677">
    <property type="term" value="F:DNA binding"/>
    <property type="evidence" value="ECO:0007669"/>
    <property type="project" value="InterPro"/>
</dbReference>
<dbReference type="InterPro" id="IPR010982">
    <property type="entry name" value="Lambda_DNA-bd_dom_sf"/>
</dbReference>
<accession>A0AAP5IBY8</accession>
<feature type="transmembrane region" description="Helical" evidence="1">
    <location>
        <begin position="6"/>
        <end position="23"/>
    </location>
</feature>
<dbReference type="CDD" id="cd00093">
    <property type="entry name" value="HTH_XRE"/>
    <property type="match status" value="1"/>
</dbReference>
<evidence type="ECO:0000256" key="1">
    <source>
        <dbReference type="SAM" id="Phobius"/>
    </source>
</evidence>
<dbReference type="SUPFAM" id="SSF47413">
    <property type="entry name" value="lambda repressor-like DNA-binding domains"/>
    <property type="match status" value="1"/>
</dbReference>
<dbReference type="RefSeq" id="WP_208344228.1">
    <property type="nucleotide sequence ID" value="NZ_CAWQFN010000484.1"/>
</dbReference>
<keyword evidence="3" id="KW-1185">Reference proteome</keyword>
<sequence length="139" mass="15914">MTAQAILNIILLLTISLFILDFIKDILKTIHYAWKNPCNRAFPSGSFRTAQTTVSQPSVNHPQKTLRSNLKSKKNGQMVIKIAGKELRDLRKEKNIQILTASHACRVNPYQLSRFERGQVSTLTDKKIRQLVKYYLSQA</sequence>
<protein>
    <submittedName>
        <fullName evidence="2">Helix-turn-helix domain-containing protein</fullName>
    </submittedName>
</protein>
<keyword evidence="1" id="KW-1133">Transmembrane helix</keyword>
<keyword evidence="1" id="KW-0472">Membrane</keyword>
<dbReference type="EMBL" id="JAALHA020000019">
    <property type="protein sequence ID" value="MDR9898765.1"/>
    <property type="molecule type" value="Genomic_DNA"/>
</dbReference>
<dbReference type="AlphaFoldDB" id="A0AAP5IBY8"/>
<proteinExistence type="predicted"/>
<comment type="caution">
    <text evidence="2">The sequence shown here is derived from an EMBL/GenBank/DDBJ whole genome shotgun (WGS) entry which is preliminary data.</text>
</comment>
<gene>
    <name evidence="2" type="ORF">G7B40_030020</name>
</gene>
<dbReference type="Proteomes" id="UP000667802">
    <property type="component" value="Unassembled WGS sequence"/>
</dbReference>
<name>A0AAP5IBY8_9CYAN</name>
<reference evidence="3" key="1">
    <citation type="journal article" date="2021" name="Science">
        <title>Hunting the eagle killer: A cyanobacterial neurotoxin causes vacuolar myelinopathy.</title>
        <authorList>
            <person name="Breinlinger S."/>
            <person name="Phillips T.J."/>
            <person name="Haram B.N."/>
            <person name="Mares J."/>
            <person name="Martinez Yerena J.A."/>
            <person name="Hrouzek P."/>
            <person name="Sobotka R."/>
            <person name="Henderson W.M."/>
            <person name="Schmieder P."/>
            <person name="Williams S.M."/>
            <person name="Lauderdale J.D."/>
            <person name="Wilde H.D."/>
            <person name="Gerrin W."/>
            <person name="Kust A."/>
            <person name="Washington J.W."/>
            <person name="Wagner C."/>
            <person name="Geier B."/>
            <person name="Liebeke M."/>
            <person name="Enke H."/>
            <person name="Niedermeyer T.H.J."/>
            <person name="Wilde S.B."/>
        </authorList>
    </citation>
    <scope>NUCLEOTIDE SEQUENCE [LARGE SCALE GENOMIC DNA]</scope>
    <source>
        <strain evidence="3">Thurmond2011</strain>
    </source>
</reference>
<keyword evidence="1" id="KW-0812">Transmembrane</keyword>
<evidence type="ECO:0000313" key="2">
    <source>
        <dbReference type="EMBL" id="MDR9898765.1"/>
    </source>
</evidence>